<accession>A0ABT9SA53</accession>
<feature type="compositionally biased region" description="Pro residues" evidence="1">
    <location>
        <begin position="64"/>
        <end position="81"/>
    </location>
</feature>
<keyword evidence="3" id="KW-1185">Reference proteome</keyword>
<evidence type="ECO:0000256" key="1">
    <source>
        <dbReference type="SAM" id="MobiDB-lite"/>
    </source>
</evidence>
<dbReference type="RefSeq" id="WP_307691018.1">
    <property type="nucleotide sequence ID" value="NZ_JAUSRO010000011.1"/>
</dbReference>
<dbReference type="InterPro" id="IPR021457">
    <property type="entry name" value="DUF3108"/>
</dbReference>
<evidence type="ECO:0000313" key="2">
    <source>
        <dbReference type="EMBL" id="MDP9901243.1"/>
    </source>
</evidence>
<evidence type="ECO:0008006" key="4">
    <source>
        <dbReference type="Google" id="ProtNLM"/>
    </source>
</evidence>
<dbReference type="Pfam" id="PF11306">
    <property type="entry name" value="DUF3108"/>
    <property type="match status" value="1"/>
</dbReference>
<protein>
    <recommendedName>
        <fullName evidence="4">DUF3108 domain-containing protein</fullName>
    </recommendedName>
</protein>
<feature type="compositionally biased region" description="Low complexity" evidence="1">
    <location>
        <begin position="96"/>
        <end position="128"/>
    </location>
</feature>
<dbReference type="EMBL" id="JAUSRO010000011">
    <property type="protein sequence ID" value="MDP9901243.1"/>
    <property type="molecule type" value="Genomic_DNA"/>
</dbReference>
<proteinExistence type="predicted"/>
<evidence type="ECO:0000313" key="3">
    <source>
        <dbReference type="Proteomes" id="UP001226867"/>
    </source>
</evidence>
<reference evidence="2 3" key="1">
    <citation type="submission" date="2023-07" db="EMBL/GenBank/DDBJ databases">
        <title>Sorghum-associated microbial communities from plants grown in Nebraska, USA.</title>
        <authorList>
            <person name="Schachtman D."/>
        </authorList>
    </citation>
    <scope>NUCLEOTIDE SEQUENCE [LARGE SCALE GENOMIC DNA]</scope>
    <source>
        <strain evidence="2 3">DS1607</strain>
    </source>
</reference>
<feature type="region of interest" description="Disordered" evidence="1">
    <location>
        <begin position="62"/>
        <end position="167"/>
    </location>
</feature>
<organism evidence="2 3">
    <name type="scientific">Variovorax ginsengisoli</name>
    <dbReference type="NCBI Taxonomy" id="363844"/>
    <lineage>
        <taxon>Bacteria</taxon>
        <taxon>Pseudomonadati</taxon>
        <taxon>Pseudomonadota</taxon>
        <taxon>Betaproteobacteria</taxon>
        <taxon>Burkholderiales</taxon>
        <taxon>Comamonadaceae</taxon>
        <taxon>Variovorax</taxon>
    </lineage>
</organism>
<dbReference type="Proteomes" id="UP001226867">
    <property type="component" value="Unassembled WGS sequence"/>
</dbReference>
<gene>
    <name evidence="2" type="ORF">J2W36_003509</name>
</gene>
<name>A0ABT9SA53_9BURK</name>
<sequence length="384" mass="39986">MPTAPGAHAAPRPQPRGPWRAVALLTAVVGVAHLLLLGLLPTAAGPGQAPTETRFTTRTIVAAPPQPTPAPPAAPAPSPAPHKPRPRPAPKPRPAPVAIAPTATPPEIATETPEAATAETTPGDPAATDSPTTPGTDGAPQASPAVPPEPAAPAALPEAQPPAAPVPVRIPGSMRLKFAVSGQQGVTPLQGVFGELSWQQDGHAYDAQLSLTFFFKTLRSQHSEGVIGPTGIEPTRFSDKRKVEVASHFARDQGTVVFSNNAPSVPLLPGAQDRLSVVLQLGALMAADPARYPTGSALAMQTVGPRDADIWSFVVGDEEELALPAGHITARRLVRTARRPYDDTVEVWVAPALGYAPVRIKQTQANGDFADMQLREQLPSRPGD</sequence>
<comment type="caution">
    <text evidence="2">The sequence shown here is derived from an EMBL/GenBank/DDBJ whole genome shotgun (WGS) entry which is preliminary data.</text>
</comment>